<protein>
    <submittedName>
        <fullName evidence="4">WD40-repeat-containing domain protein</fullName>
    </submittedName>
</protein>
<dbReference type="Proteomes" id="UP000736335">
    <property type="component" value="Unassembled WGS sequence"/>
</dbReference>
<dbReference type="SUPFAM" id="SSF50978">
    <property type="entry name" value="WD40 repeat-like"/>
    <property type="match status" value="1"/>
</dbReference>
<dbReference type="PROSITE" id="PS50082">
    <property type="entry name" value="WD_REPEATS_2"/>
    <property type="match status" value="1"/>
</dbReference>
<organism evidence="4 5">
    <name type="scientific">Thelephora terrestris</name>
    <dbReference type="NCBI Taxonomy" id="56493"/>
    <lineage>
        <taxon>Eukaryota</taxon>
        <taxon>Fungi</taxon>
        <taxon>Dikarya</taxon>
        <taxon>Basidiomycota</taxon>
        <taxon>Agaricomycotina</taxon>
        <taxon>Agaricomycetes</taxon>
        <taxon>Thelephorales</taxon>
        <taxon>Thelephoraceae</taxon>
        <taxon>Thelephora</taxon>
    </lineage>
</organism>
<keyword evidence="5" id="KW-1185">Reference proteome</keyword>
<dbReference type="PANTHER" id="PTHR22889:SF0">
    <property type="entry name" value="WD REPEAT-CONTAINING PROTEIN 89"/>
    <property type="match status" value="1"/>
</dbReference>
<dbReference type="PANTHER" id="PTHR22889">
    <property type="entry name" value="WD REPEAT-CONTAINING PROTEIN 89"/>
    <property type="match status" value="1"/>
</dbReference>
<dbReference type="InterPro" id="IPR039328">
    <property type="entry name" value="WDR89"/>
</dbReference>
<dbReference type="InterPro" id="IPR036322">
    <property type="entry name" value="WD40_repeat_dom_sf"/>
</dbReference>
<dbReference type="PROSITE" id="PS00678">
    <property type="entry name" value="WD_REPEATS_1"/>
    <property type="match status" value="1"/>
</dbReference>
<dbReference type="InterPro" id="IPR001680">
    <property type="entry name" value="WD40_rpt"/>
</dbReference>
<dbReference type="SMART" id="SM00320">
    <property type="entry name" value="WD40"/>
    <property type="match status" value="3"/>
</dbReference>
<sequence>MQRPRHSASLSTNAYVLSITALPDCYAAAASSPADTIHLFAKRDLRRLTTLQGHPGGTSSIRSVNLHGTSNGSGQTLASCGKDGYVKIWDLNSNSPALQMRSPDGVGYLSFDISLDGLTIATGTVLNGEDASIHYWDVRKPTIPIFSHTSTHSDDITSLHFHPTLPDRLLSASTDGLLSVTNTTEEDEDEAVEHVGNWGCSIAQAGWHHDGIWAASDMETFSLWTPELDKVSEPNFKEIAPRPQHSWEPNYLIGCHKSQDRLIPIVGSNSRRRRRVAFMGYEYLKHSLIALGIWEKTSIPSRARNR</sequence>
<name>A0A9P6L467_9AGAM</name>
<keyword evidence="1 3" id="KW-0853">WD repeat</keyword>
<dbReference type="InterPro" id="IPR019775">
    <property type="entry name" value="WD40_repeat_CS"/>
</dbReference>
<reference evidence="4" key="2">
    <citation type="submission" date="2020-11" db="EMBL/GenBank/DDBJ databases">
        <authorList>
            <consortium name="DOE Joint Genome Institute"/>
            <person name="Kuo A."/>
            <person name="Miyauchi S."/>
            <person name="Kiss E."/>
            <person name="Drula E."/>
            <person name="Kohler A."/>
            <person name="Sanchez-Garcia M."/>
            <person name="Andreopoulos B."/>
            <person name="Barry K.W."/>
            <person name="Bonito G."/>
            <person name="Buee M."/>
            <person name="Carver A."/>
            <person name="Chen C."/>
            <person name="Cichocki N."/>
            <person name="Clum A."/>
            <person name="Culley D."/>
            <person name="Crous P.W."/>
            <person name="Fauchery L."/>
            <person name="Girlanda M."/>
            <person name="Hayes R."/>
            <person name="Keri Z."/>
            <person name="Labutti K."/>
            <person name="Lipzen A."/>
            <person name="Lombard V."/>
            <person name="Magnuson J."/>
            <person name="Maillard F."/>
            <person name="Morin E."/>
            <person name="Murat C."/>
            <person name="Nolan M."/>
            <person name="Ohm R."/>
            <person name="Pangilinan J."/>
            <person name="Pereira M."/>
            <person name="Perotto S."/>
            <person name="Peter M."/>
            <person name="Riley R."/>
            <person name="Sitrit Y."/>
            <person name="Stielow B."/>
            <person name="Szollosi G."/>
            <person name="Zifcakova L."/>
            <person name="Stursova M."/>
            <person name="Spatafora J.W."/>
            <person name="Tedersoo L."/>
            <person name="Vaario L.-M."/>
            <person name="Yamada A."/>
            <person name="Yan M."/>
            <person name="Wang P."/>
            <person name="Xu J."/>
            <person name="Bruns T."/>
            <person name="Baldrian P."/>
            <person name="Vilgalys R."/>
            <person name="Henrissat B."/>
            <person name="Grigoriev I.V."/>
            <person name="Hibbett D."/>
            <person name="Nagy L.G."/>
            <person name="Martin F.M."/>
        </authorList>
    </citation>
    <scope>NUCLEOTIDE SEQUENCE</scope>
    <source>
        <strain evidence="4">UH-Tt-Lm1</strain>
    </source>
</reference>
<dbReference type="Gene3D" id="2.130.10.10">
    <property type="entry name" value="YVTN repeat-like/Quinoprotein amine dehydrogenase"/>
    <property type="match status" value="1"/>
</dbReference>
<keyword evidence="2" id="KW-0677">Repeat</keyword>
<evidence type="ECO:0000313" key="5">
    <source>
        <dbReference type="Proteomes" id="UP000736335"/>
    </source>
</evidence>
<evidence type="ECO:0000256" key="3">
    <source>
        <dbReference type="PROSITE-ProRule" id="PRU00221"/>
    </source>
</evidence>
<feature type="repeat" description="WD" evidence="3">
    <location>
        <begin position="73"/>
        <end position="99"/>
    </location>
</feature>
<evidence type="ECO:0000256" key="1">
    <source>
        <dbReference type="ARBA" id="ARBA00022574"/>
    </source>
</evidence>
<evidence type="ECO:0000313" key="4">
    <source>
        <dbReference type="EMBL" id="KAF9782595.1"/>
    </source>
</evidence>
<dbReference type="OrthoDB" id="25131at2759"/>
<reference evidence="4" key="1">
    <citation type="journal article" date="2020" name="Nat. Commun.">
        <title>Large-scale genome sequencing of mycorrhizal fungi provides insights into the early evolution of symbiotic traits.</title>
        <authorList>
            <person name="Miyauchi S."/>
            <person name="Kiss E."/>
            <person name="Kuo A."/>
            <person name="Drula E."/>
            <person name="Kohler A."/>
            <person name="Sanchez-Garcia M."/>
            <person name="Morin E."/>
            <person name="Andreopoulos B."/>
            <person name="Barry K.W."/>
            <person name="Bonito G."/>
            <person name="Buee M."/>
            <person name="Carver A."/>
            <person name="Chen C."/>
            <person name="Cichocki N."/>
            <person name="Clum A."/>
            <person name="Culley D."/>
            <person name="Crous P.W."/>
            <person name="Fauchery L."/>
            <person name="Girlanda M."/>
            <person name="Hayes R.D."/>
            <person name="Keri Z."/>
            <person name="LaButti K."/>
            <person name="Lipzen A."/>
            <person name="Lombard V."/>
            <person name="Magnuson J."/>
            <person name="Maillard F."/>
            <person name="Murat C."/>
            <person name="Nolan M."/>
            <person name="Ohm R.A."/>
            <person name="Pangilinan J."/>
            <person name="Pereira M.F."/>
            <person name="Perotto S."/>
            <person name="Peter M."/>
            <person name="Pfister S."/>
            <person name="Riley R."/>
            <person name="Sitrit Y."/>
            <person name="Stielow J.B."/>
            <person name="Szollosi G."/>
            <person name="Zifcakova L."/>
            <person name="Stursova M."/>
            <person name="Spatafora J.W."/>
            <person name="Tedersoo L."/>
            <person name="Vaario L.M."/>
            <person name="Yamada A."/>
            <person name="Yan M."/>
            <person name="Wang P."/>
            <person name="Xu J."/>
            <person name="Bruns T."/>
            <person name="Baldrian P."/>
            <person name="Vilgalys R."/>
            <person name="Dunand C."/>
            <person name="Henrissat B."/>
            <person name="Grigoriev I.V."/>
            <person name="Hibbett D."/>
            <person name="Nagy L.G."/>
            <person name="Martin F.M."/>
        </authorList>
    </citation>
    <scope>NUCLEOTIDE SEQUENCE</scope>
    <source>
        <strain evidence="4">UH-Tt-Lm1</strain>
    </source>
</reference>
<dbReference type="InterPro" id="IPR015943">
    <property type="entry name" value="WD40/YVTN_repeat-like_dom_sf"/>
</dbReference>
<proteinExistence type="predicted"/>
<dbReference type="Pfam" id="PF00400">
    <property type="entry name" value="WD40"/>
    <property type="match status" value="1"/>
</dbReference>
<dbReference type="EMBL" id="WIUZ02000011">
    <property type="protein sequence ID" value="KAF9782595.1"/>
    <property type="molecule type" value="Genomic_DNA"/>
</dbReference>
<comment type="caution">
    <text evidence="4">The sequence shown here is derived from an EMBL/GenBank/DDBJ whole genome shotgun (WGS) entry which is preliminary data.</text>
</comment>
<evidence type="ECO:0000256" key="2">
    <source>
        <dbReference type="ARBA" id="ARBA00022737"/>
    </source>
</evidence>
<accession>A0A9P6L467</accession>
<gene>
    <name evidence="4" type="ORF">BJ322DRAFT_162462</name>
</gene>
<dbReference type="AlphaFoldDB" id="A0A9P6L467"/>